<dbReference type="SUPFAM" id="SSF53335">
    <property type="entry name" value="S-adenosyl-L-methionine-dependent methyltransferases"/>
    <property type="match status" value="1"/>
</dbReference>
<dbReference type="AlphaFoldDB" id="A0A644Z6J2"/>
<name>A0A644Z6J2_9ZZZZ</name>
<evidence type="ECO:0000256" key="2">
    <source>
        <dbReference type="ARBA" id="ARBA00022679"/>
    </source>
</evidence>
<feature type="domain" description="Methyltransferase" evidence="3">
    <location>
        <begin position="55"/>
        <end position="140"/>
    </location>
</feature>
<evidence type="ECO:0000313" key="4">
    <source>
        <dbReference type="EMBL" id="MPM36486.1"/>
    </source>
</evidence>
<gene>
    <name evidence="4" type="primary">tam_9</name>
    <name evidence="4" type="ORF">SDC9_83084</name>
</gene>
<proteinExistence type="predicted"/>
<keyword evidence="2 4" id="KW-0808">Transferase</keyword>
<accession>A0A644Z6J2</accession>
<dbReference type="EC" id="2.1.1.144" evidence="4"/>
<keyword evidence="1 4" id="KW-0489">Methyltransferase</keyword>
<organism evidence="4">
    <name type="scientific">bioreactor metagenome</name>
    <dbReference type="NCBI Taxonomy" id="1076179"/>
    <lineage>
        <taxon>unclassified sequences</taxon>
        <taxon>metagenomes</taxon>
        <taxon>ecological metagenomes</taxon>
    </lineage>
</organism>
<dbReference type="PANTHER" id="PTHR44942">
    <property type="entry name" value="METHYLTRANSF_11 DOMAIN-CONTAINING PROTEIN"/>
    <property type="match status" value="1"/>
</dbReference>
<dbReference type="Gene3D" id="3.40.50.150">
    <property type="entry name" value="Vaccinia Virus protein VP39"/>
    <property type="match status" value="1"/>
</dbReference>
<protein>
    <submittedName>
        <fullName evidence="4">Trans-aconitate 2-methyltransferase</fullName>
        <ecNumber evidence="4">2.1.1.144</ecNumber>
    </submittedName>
</protein>
<evidence type="ECO:0000256" key="1">
    <source>
        <dbReference type="ARBA" id="ARBA00022603"/>
    </source>
</evidence>
<dbReference type="InterPro" id="IPR041698">
    <property type="entry name" value="Methyltransf_25"/>
</dbReference>
<dbReference type="PANTHER" id="PTHR44942:SF4">
    <property type="entry name" value="METHYLTRANSFERASE TYPE 11 DOMAIN-CONTAINING PROTEIN"/>
    <property type="match status" value="1"/>
</dbReference>
<dbReference type="InterPro" id="IPR051052">
    <property type="entry name" value="Diverse_substrate_MTase"/>
</dbReference>
<dbReference type="GO" id="GO:0032259">
    <property type="term" value="P:methylation"/>
    <property type="evidence" value="ECO:0007669"/>
    <property type="project" value="UniProtKB-KW"/>
</dbReference>
<dbReference type="CDD" id="cd02440">
    <property type="entry name" value="AdoMet_MTases"/>
    <property type="match status" value="1"/>
</dbReference>
<comment type="caution">
    <text evidence="4">The sequence shown here is derived from an EMBL/GenBank/DDBJ whole genome shotgun (WGS) entry which is preliminary data.</text>
</comment>
<sequence length="229" mass="24624">MSSNEPTDRTSPVTHRLRPAAESFGVDAERYDRTRPPYPDSLVASIVAACPGREVLDVGCGTGILSRQFQAAGCIVLGVEPDPRMAQFARNRGLAVEQARFEDWDPAGRRFDAVVAGTAWHWVDPDAGATKAAQVLRPYGVLALFGHTFELPRVVYDAFTSAYKRAVPDAPFTLPAPGRAVAVYEAGYARAALGAAQSLFPNVGGTSLRRPPTHDRPCTGSCPFLPEAR</sequence>
<dbReference type="GO" id="GO:0030798">
    <property type="term" value="F:trans-aconitate 2-methyltransferase activity"/>
    <property type="evidence" value="ECO:0007669"/>
    <property type="project" value="UniProtKB-EC"/>
</dbReference>
<evidence type="ECO:0000259" key="3">
    <source>
        <dbReference type="Pfam" id="PF13649"/>
    </source>
</evidence>
<dbReference type="EMBL" id="VSSQ01007622">
    <property type="protein sequence ID" value="MPM36486.1"/>
    <property type="molecule type" value="Genomic_DNA"/>
</dbReference>
<dbReference type="InterPro" id="IPR029063">
    <property type="entry name" value="SAM-dependent_MTases_sf"/>
</dbReference>
<reference evidence="4" key="1">
    <citation type="submission" date="2019-08" db="EMBL/GenBank/DDBJ databases">
        <authorList>
            <person name="Kucharzyk K."/>
            <person name="Murdoch R.W."/>
            <person name="Higgins S."/>
            <person name="Loffler F."/>
        </authorList>
    </citation>
    <scope>NUCLEOTIDE SEQUENCE</scope>
</reference>
<dbReference type="Pfam" id="PF13649">
    <property type="entry name" value="Methyltransf_25"/>
    <property type="match status" value="1"/>
</dbReference>